<evidence type="ECO:0000256" key="2">
    <source>
        <dbReference type="ARBA" id="ARBA00009223"/>
    </source>
</evidence>
<dbReference type="Pfam" id="PF06862">
    <property type="entry name" value="Utp25_C"/>
    <property type="match status" value="1"/>
</dbReference>
<dbReference type="OrthoDB" id="10264378at2759"/>
<feature type="domain" description="UTP25 NTP hydrolase-like" evidence="7">
    <location>
        <begin position="238"/>
        <end position="504"/>
    </location>
</feature>
<evidence type="ECO:0000259" key="7">
    <source>
        <dbReference type="Pfam" id="PF22916"/>
    </source>
</evidence>
<dbReference type="InterPro" id="IPR053940">
    <property type="entry name" value="UTP25_NTPase-like"/>
</dbReference>
<dbReference type="Pfam" id="PF22916">
    <property type="entry name" value="UTP25_NTPase-like"/>
    <property type="match status" value="1"/>
</dbReference>
<dbReference type="PANTHER" id="PTHR12933:SF0">
    <property type="entry name" value="U3 SMALL NUCLEOLAR RNA-ASSOCIATED PROTEIN 25 HOMOLOG"/>
    <property type="match status" value="1"/>
</dbReference>
<proteinExistence type="inferred from homology"/>
<sequence>MGAKKKLKTAERNPHLNKTTKNLKFKRKAKEMMEQHRKQALLEKSYREKEEIKIDEAEGKIFEFIKDEEDDNAELNTFNELMDTLSAKEQGYISADDSLDDDTDDELSVAPEAKRAEGDVVEEAAHEVEELEAVESNDSFAQHFDFDLPLESVDNLWTAQSEVKKSVLTWPHLGSIKMQIPQFVCEELPKSELNWNTNYKLLGTEHLHTMNIRTAILENFTKEITPLQSEVFQILNHYNDFCHPNVQKDKIDELRLCYSAHILNHMLKTRNRILKHNMKLAATPNIVTIPDSYRDQGLARPKVLVILPFRKCAYQIVTNMGRLLYGKNMEAKLMNFSRFTDEYTGDSLRFPQNKPKPEDYVETFKGNIDDNFKIGISITKKNLKLYTDFNASDIIIASPLGLRLGIASNSKETGAFDFLNSIELLILDKAEMFLAQNWENLLHVIDHLHLQPQSLSNVNLQRVRPWCLNGLCRFYRQTVVLSSHELPEIRSLFFNKCFNYCGKVSISNPIRQGDISNVFVTTPQIFNLIDTTSLDSVFDTRFRYFIKEILPRYRKPSFAHCMIYVPSYFDYVRLRNYLKAESISFAQICEYTKKEKVARARDMFYHSGVHFLLYSERYHFYQRTRIKGIRHLIMYQPPMWPQLYSEMVNMMNESNQNAADGLDDSMSITVLYTKYDLIQLNAILGTESAAELQNSNKTIHSFTIK</sequence>
<evidence type="ECO:0000256" key="4">
    <source>
        <dbReference type="ARBA" id="ARBA00024421"/>
    </source>
</evidence>
<name>A0A034W8V8_BACDO</name>
<protein>
    <recommendedName>
        <fullName evidence="4">U3 small nucleolar RNA-associated protein 25 homolog</fullName>
    </recommendedName>
    <alternativeName>
        <fullName evidence="5">UTP25 small subunit processor component</fullName>
    </alternativeName>
</protein>
<dbReference type="InterPro" id="IPR027417">
    <property type="entry name" value="P-loop_NTPase"/>
</dbReference>
<comment type="similarity">
    <text evidence="2">Belongs to the UTP25 family.</text>
</comment>
<comment type="subcellular location">
    <subcellularLocation>
        <location evidence="1">Nucleus</location>
        <location evidence="1">Nucleolus</location>
    </subcellularLocation>
</comment>
<gene>
    <name evidence="8" type="primary">DIEXF</name>
</gene>
<dbReference type="InterPro" id="IPR053939">
    <property type="entry name" value="UTP25_C"/>
</dbReference>
<dbReference type="InterPro" id="IPR010678">
    <property type="entry name" value="UTP25"/>
</dbReference>
<dbReference type="SUPFAM" id="SSF52540">
    <property type="entry name" value="P-loop containing nucleoside triphosphate hydrolases"/>
    <property type="match status" value="1"/>
</dbReference>
<dbReference type="Gene3D" id="3.40.50.300">
    <property type="entry name" value="P-loop containing nucleotide triphosphate hydrolases"/>
    <property type="match status" value="1"/>
</dbReference>
<reference evidence="8" key="1">
    <citation type="journal article" date="2014" name="BMC Genomics">
        <title>Characterizing the developmental transcriptome of the oriental fruit fly, Bactrocera dorsalis (Diptera: Tephritidae) through comparative genomic analysis with Drosophila melanogaster utilizing modENCODE datasets.</title>
        <authorList>
            <person name="Geib S.M."/>
            <person name="Calla B."/>
            <person name="Hall B."/>
            <person name="Hou S."/>
            <person name="Manoukis N.C."/>
        </authorList>
    </citation>
    <scope>NUCLEOTIDE SEQUENCE</scope>
    <source>
        <strain evidence="8">Punador</strain>
    </source>
</reference>
<evidence type="ECO:0000256" key="1">
    <source>
        <dbReference type="ARBA" id="ARBA00004604"/>
    </source>
</evidence>
<organism evidence="8">
    <name type="scientific">Bactrocera dorsalis</name>
    <name type="common">Oriental fruit fly</name>
    <name type="synonym">Dacus dorsalis</name>
    <dbReference type="NCBI Taxonomy" id="27457"/>
    <lineage>
        <taxon>Eukaryota</taxon>
        <taxon>Metazoa</taxon>
        <taxon>Ecdysozoa</taxon>
        <taxon>Arthropoda</taxon>
        <taxon>Hexapoda</taxon>
        <taxon>Insecta</taxon>
        <taxon>Pterygota</taxon>
        <taxon>Neoptera</taxon>
        <taxon>Endopterygota</taxon>
        <taxon>Diptera</taxon>
        <taxon>Brachycera</taxon>
        <taxon>Muscomorpha</taxon>
        <taxon>Tephritoidea</taxon>
        <taxon>Tephritidae</taxon>
        <taxon>Bactrocera</taxon>
        <taxon>Bactrocera</taxon>
    </lineage>
</organism>
<dbReference type="EMBL" id="GAKP01007808">
    <property type="protein sequence ID" value="JAC51144.1"/>
    <property type="molecule type" value="Transcribed_RNA"/>
</dbReference>
<dbReference type="GO" id="GO:0034511">
    <property type="term" value="F:U3 snoRNA binding"/>
    <property type="evidence" value="ECO:0007669"/>
    <property type="project" value="InterPro"/>
</dbReference>
<dbReference type="AlphaFoldDB" id="A0A034W8V8"/>
<accession>A0A034W8V8</accession>
<evidence type="ECO:0000256" key="3">
    <source>
        <dbReference type="ARBA" id="ARBA00023242"/>
    </source>
</evidence>
<dbReference type="PANTHER" id="PTHR12933">
    <property type="entry name" value="ORF PROTEIN-RELATED"/>
    <property type="match status" value="1"/>
</dbReference>
<keyword evidence="3" id="KW-0539">Nucleus</keyword>
<evidence type="ECO:0000256" key="5">
    <source>
        <dbReference type="ARBA" id="ARBA00032325"/>
    </source>
</evidence>
<feature type="domain" description="UTP25 C-terminal" evidence="6">
    <location>
        <begin position="515"/>
        <end position="702"/>
    </location>
</feature>
<dbReference type="GO" id="GO:0032040">
    <property type="term" value="C:small-subunit processome"/>
    <property type="evidence" value="ECO:0007669"/>
    <property type="project" value="TreeGrafter"/>
</dbReference>
<dbReference type="GO" id="GO:0019843">
    <property type="term" value="F:rRNA binding"/>
    <property type="evidence" value="ECO:0007669"/>
    <property type="project" value="TreeGrafter"/>
</dbReference>
<evidence type="ECO:0000259" key="6">
    <source>
        <dbReference type="Pfam" id="PF06862"/>
    </source>
</evidence>
<evidence type="ECO:0000313" key="8">
    <source>
        <dbReference type="EMBL" id="JAC51144.1"/>
    </source>
</evidence>
<dbReference type="GO" id="GO:0000462">
    <property type="term" value="P:maturation of SSU-rRNA from tricistronic rRNA transcript (SSU-rRNA, 5.8S rRNA, LSU-rRNA)"/>
    <property type="evidence" value="ECO:0007669"/>
    <property type="project" value="TreeGrafter"/>
</dbReference>